<dbReference type="Proteomes" id="UP001457282">
    <property type="component" value="Unassembled WGS sequence"/>
</dbReference>
<keyword evidence="3" id="KW-1185">Reference proteome</keyword>
<reference evidence="2 3" key="1">
    <citation type="journal article" date="2023" name="G3 (Bethesda)">
        <title>A chromosome-length genome assembly and annotation of blackberry (Rubus argutus, cv. 'Hillquist').</title>
        <authorList>
            <person name="Bruna T."/>
            <person name="Aryal R."/>
            <person name="Dudchenko O."/>
            <person name="Sargent D.J."/>
            <person name="Mead D."/>
            <person name="Buti M."/>
            <person name="Cavallini A."/>
            <person name="Hytonen T."/>
            <person name="Andres J."/>
            <person name="Pham M."/>
            <person name="Weisz D."/>
            <person name="Mascagni F."/>
            <person name="Usai G."/>
            <person name="Natali L."/>
            <person name="Bassil N."/>
            <person name="Fernandez G.E."/>
            <person name="Lomsadze A."/>
            <person name="Armour M."/>
            <person name="Olukolu B."/>
            <person name="Poorten T."/>
            <person name="Britton C."/>
            <person name="Davik J."/>
            <person name="Ashrafi H."/>
            <person name="Aiden E.L."/>
            <person name="Borodovsky M."/>
            <person name="Worthington M."/>
        </authorList>
    </citation>
    <scope>NUCLEOTIDE SEQUENCE [LARGE SCALE GENOMIC DNA]</scope>
    <source>
        <strain evidence="2">PI 553951</strain>
    </source>
</reference>
<evidence type="ECO:0000256" key="1">
    <source>
        <dbReference type="SAM" id="MobiDB-lite"/>
    </source>
</evidence>
<evidence type="ECO:0000313" key="3">
    <source>
        <dbReference type="Proteomes" id="UP001457282"/>
    </source>
</evidence>
<comment type="caution">
    <text evidence="2">The sequence shown here is derived from an EMBL/GenBank/DDBJ whole genome shotgun (WGS) entry which is preliminary data.</text>
</comment>
<accession>A0AAW1VJC2</accession>
<organism evidence="2 3">
    <name type="scientific">Rubus argutus</name>
    <name type="common">Southern blackberry</name>
    <dbReference type="NCBI Taxonomy" id="59490"/>
    <lineage>
        <taxon>Eukaryota</taxon>
        <taxon>Viridiplantae</taxon>
        <taxon>Streptophyta</taxon>
        <taxon>Embryophyta</taxon>
        <taxon>Tracheophyta</taxon>
        <taxon>Spermatophyta</taxon>
        <taxon>Magnoliopsida</taxon>
        <taxon>eudicotyledons</taxon>
        <taxon>Gunneridae</taxon>
        <taxon>Pentapetalae</taxon>
        <taxon>rosids</taxon>
        <taxon>fabids</taxon>
        <taxon>Rosales</taxon>
        <taxon>Rosaceae</taxon>
        <taxon>Rosoideae</taxon>
        <taxon>Rosoideae incertae sedis</taxon>
        <taxon>Rubus</taxon>
    </lineage>
</organism>
<proteinExistence type="predicted"/>
<name>A0AAW1VJC2_RUBAR</name>
<feature type="region of interest" description="Disordered" evidence="1">
    <location>
        <begin position="197"/>
        <end position="218"/>
    </location>
</feature>
<evidence type="ECO:0000313" key="2">
    <source>
        <dbReference type="EMBL" id="KAK9901019.1"/>
    </source>
</evidence>
<dbReference type="EMBL" id="JBEDUW010000341">
    <property type="protein sequence ID" value="KAK9901019.1"/>
    <property type="molecule type" value="Genomic_DNA"/>
</dbReference>
<dbReference type="AlphaFoldDB" id="A0AAW1VJC2"/>
<gene>
    <name evidence="2" type="ORF">M0R45_002310</name>
</gene>
<sequence>MLSCMVIFVSESELTQENLSRVGSGFRFPVLRAVESSILKKVSALFVGDRQEYTVGNLPLTALLMITHPIIPSDLKISSSTHPISDSISVAITPSLPSPTFKKLLPKSFHPNKSHNLISTNSQCTNHTITAPTIFKYQRKNKRLTSKANLDVDITAHKLKVVIDEAVDMPELVRKGVPCGSVSDYGSVNLKKVDRSRVNPGRIGHGRRGGRPGTQSLSSSFNSVENLWGLHFDQFALSPNNSSVVLVKLSYDNSSKVEVDALELDGPSSIQGGGGWLTATRSQ</sequence>
<protein>
    <submittedName>
        <fullName evidence="2">Uncharacterized protein</fullName>
    </submittedName>
</protein>